<evidence type="ECO:0000256" key="1">
    <source>
        <dbReference type="SAM" id="MobiDB-lite"/>
    </source>
</evidence>
<feature type="compositionally biased region" description="Pro residues" evidence="1">
    <location>
        <begin position="471"/>
        <end position="586"/>
    </location>
</feature>
<feature type="domain" description="FH2" evidence="2">
    <location>
        <begin position="603"/>
        <end position="1010"/>
    </location>
</feature>
<dbReference type="InterPro" id="IPR029021">
    <property type="entry name" value="Prot-tyrosine_phosphatase-like"/>
</dbReference>
<proteinExistence type="predicted"/>
<dbReference type="Pfam" id="PF02181">
    <property type="entry name" value="FH2"/>
    <property type="match status" value="1"/>
</dbReference>
<protein>
    <submittedName>
        <fullName evidence="3">Putative formin</fullName>
    </submittedName>
</protein>
<organism evidence="3">
    <name type="scientific">Trypanosoma congolense (strain IL3000)</name>
    <dbReference type="NCBI Taxonomy" id="1068625"/>
    <lineage>
        <taxon>Eukaryota</taxon>
        <taxon>Discoba</taxon>
        <taxon>Euglenozoa</taxon>
        <taxon>Kinetoplastea</taxon>
        <taxon>Metakinetoplastina</taxon>
        <taxon>Trypanosomatida</taxon>
        <taxon>Trypanosomatidae</taxon>
        <taxon>Trypanosoma</taxon>
        <taxon>Nannomonas</taxon>
    </lineage>
</organism>
<dbReference type="Gene3D" id="2.60.40.1110">
    <property type="match status" value="1"/>
</dbReference>
<reference evidence="3" key="1">
    <citation type="journal article" date="2012" name="Proc. Natl. Acad. Sci. U.S.A.">
        <title>Antigenic diversity is generated by distinct evolutionary mechanisms in African trypanosome species.</title>
        <authorList>
            <person name="Jackson A.P."/>
            <person name="Berry A."/>
            <person name="Aslett M."/>
            <person name="Allison H.C."/>
            <person name="Burton P."/>
            <person name="Vavrova-Anderson J."/>
            <person name="Brown R."/>
            <person name="Browne H."/>
            <person name="Corton N."/>
            <person name="Hauser H."/>
            <person name="Gamble J."/>
            <person name="Gilderthorp R."/>
            <person name="Marcello L."/>
            <person name="McQuillan J."/>
            <person name="Otto T.D."/>
            <person name="Quail M.A."/>
            <person name="Sanders M.J."/>
            <person name="van Tonder A."/>
            <person name="Ginger M.L."/>
            <person name="Field M.C."/>
            <person name="Barry J.D."/>
            <person name="Hertz-Fowler C."/>
            <person name="Berriman M."/>
        </authorList>
    </citation>
    <scope>NUCLEOTIDE SEQUENCE</scope>
    <source>
        <strain evidence="3">IL3000</strain>
    </source>
</reference>
<evidence type="ECO:0000259" key="2">
    <source>
        <dbReference type="PROSITE" id="PS51444"/>
    </source>
</evidence>
<dbReference type="EMBL" id="HE575324">
    <property type="protein sequence ID" value="CCC95188.1"/>
    <property type="molecule type" value="Genomic_DNA"/>
</dbReference>
<evidence type="ECO:0000313" key="3">
    <source>
        <dbReference type="EMBL" id="CCC95188.1"/>
    </source>
</evidence>
<name>G0V0L7_TRYCI</name>
<dbReference type="Gene3D" id="3.90.190.10">
    <property type="entry name" value="Protein tyrosine phosphatase superfamily"/>
    <property type="match status" value="1"/>
</dbReference>
<gene>
    <name evidence="3" type="ORF">TCIL3000_11_6110</name>
</gene>
<dbReference type="PANTHER" id="PTHR45725">
    <property type="entry name" value="FORMIN HOMOLOGY 2 FAMILY MEMBER"/>
    <property type="match status" value="1"/>
</dbReference>
<dbReference type="SUPFAM" id="SSF101447">
    <property type="entry name" value="Formin homology 2 domain (FH2 domain)"/>
    <property type="match status" value="1"/>
</dbReference>
<dbReference type="AlphaFoldDB" id="G0V0L7"/>
<dbReference type="SMART" id="SM01326">
    <property type="entry name" value="PTEN_C2"/>
    <property type="match status" value="1"/>
</dbReference>
<dbReference type="VEuPathDB" id="TriTrypDB:TcIL3000.11.6110"/>
<dbReference type="InterPro" id="IPR042201">
    <property type="entry name" value="FH2_Formin_sf"/>
</dbReference>
<dbReference type="PROSITE" id="PS51444">
    <property type="entry name" value="FH2"/>
    <property type="match status" value="1"/>
</dbReference>
<dbReference type="InterPro" id="IPR015425">
    <property type="entry name" value="FH2_Formin"/>
</dbReference>
<feature type="region of interest" description="Disordered" evidence="1">
    <location>
        <begin position="465"/>
        <end position="598"/>
    </location>
</feature>
<dbReference type="Gene3D" id="1.20.58.2220">
    <property type="entry name" value="Formin, FH2 domain"/>
    <property type="match status" value="1"/>
</dbReference>
<dbReference type="SMART" id="SM00498">
    <property type="entry name" value="FH2"/>
    <property type="match status" value="1"/>
</dbReference>
<dbReference type="PANTHER" id="PTHR45725:SF1">
    <property type="entry name" value="DISHEVELLED ASSOCIATED ACTIVATOR OF MORPHOGENESIS, ISOFORM D"/>
    <property type="match status" value="1"/>
</dbReference>
<dbReference type="InterPro" id="IPR051425">
    <property type="entry name" value="Formin_Homology"/>
</dbReference>
<dbReference type="InterPro" id="IPR014020">
    <property type="entry name" value="Tensin_C2-dom"/>
</dbReference>
<sequence length="1023" mass="113334">MGFFSTLFGSSRTANLKQIADYPVYIWQIPCGKSCLDKNGRLLLSTTPMKDIKNTGTFLDNNYKDCYMVFNFTPLMKELEAAFKHGEMLDYSKQSLEDFRLLIELCFTITKWAMTNREMVGYCAVLAFFEECDALHIPNYAAMIATCFYIFAGGESHWGRYTLEYMEEHLGVPRSRYHAASQEHYANYFQLLLDVPVVPSTKRRRLNRVSLFNVEPIKDIMLTFYVECEGREYVLDHTNTTMRTEDLSIHFDVSDAVCIFGDFSVSLLRNSKLPEDKSGVFDTIARYAFSTIFIHEDSHQINSRSMDYTKQNNLTGDFYMILHFLDEDSNPRDALYAEQLRKRIDQSPRQMSFLLSMDSFGAKQQYRSPSACLHEEEQATGVYYRADGTQAGRCRTSGWKRSPSHQGRAPAVLIIAQEEERLYQDDEELASLNDSFDEIEESVLLPPDKEREDFPPLVAQSTRLSAAGQGLPPPPGGKLPPPPPPGQGLPPPPVGKLPPPPPPGQGLPPPPVGKLPPPPPPGGKLPPPAPPGQGPPPPPGGKLPPPAPPGQGPPPPPGGKLPPPAPPGQGPPPPPGGKLPPPPPLPGKGLLNGHGPVGGKVLPPKPAYVGPKLKTFFWKKLPRAVGLWSHIDNAAVEKVMDEKFLLGMFEVKKKTQAVVMENNKKESKTSNLRKSSAFTDQRQQNIAISLKKLKIKVEDVCRALIECSEVILPSDVVEAMYATLPTAEEFASLNAEKAAGNVEWTEVEKYMYVLFSTVPDVRERIPLWLATKTSTDLVSFTEERLVLIEKGVAAVTKKNSMLASILHVILSIGNFMNRGSAHANAPGFRLESLNQLSLVKAVDGKTTLLEVVIVSVLDRHPCLLKFLEEIECIKEITGITIQDVGQSVTQLNFTLQKMRRAVEASNKSASQTKLAAAFPDGVTDQLPGILSEYLANYLGPVSQLAIRHQRLKEDISAMLESFGEDPAMDETDFWSYFVQFGTMVDNFLQRAKSEGVTKETLMRSVCPEAVPSDTNDEQLAKRN</sequence>
<accession>G0V0L7</accession>